<dbReference type="Gene3D" id="1.10.565.10">
    <property type="entry name" value="Retinoid X Receptor"/>
    <property type="match status" value="2"/>
</dbReference>
<evidence type="ECO:0000259" key="5">
    <source>
        <dbReference type="PROSITE" id="PS51843"/>
    </source>
</evidence>
<organism evidence="6 7">
    <name type="scientific">Caenorhabditis tropicalis</name>
    <dbReference type="NCBI Taxonomy" id="1561998"/>
    <lineage>
        <taxon>Eukaryota</taxon>
        <taxon>Metazoa</taxon>
        <taxon>Ecdysozoa</taxon>
        <taxon>Nematoda</taxon>
        <taxon>Chromadorea</taxon>
        <taxon>Rhabditida</taxon>
        <taxon>Rhabditina</taxon>
        <taxon>Rhabditomorpha</taxon>
        <taxon>Rhabditoidea</taxon>
        <taxon>Rhabditidae</taxon>
        <taxon>Peloderinae</taxon>
        <taxon>Caenorhabditis</taxon>
    </lineage>
</organism>
<feature type="region of interest" description="Disordered" evidence="4">
    <location>
        <begin position="1"/>
        <end position="22"/>
    </location>
</feature>
<keyword evidence="1" id="KW-0805">Transcription regulation</keyword>
<dbReference type="InterPro" id="IPR000536">
    <property type="entry name" value="Nucl_hrmn_rcpt_lig-bd"/>
</dbReference>
<sequence length="585" mass="69931">MNTENFQFNRESNLRSSNSPESAITPSITYFVGRPEFLLFCDSNLPSDSKSIPKVHIDVQNLISEASRLLGQGCQSPMHAENQLKKLNLGFRYLNFDKDKMKSFDGIGKKEFLDIIEFNFLTATKWITHFDEFHKLEKDVQTTLLQMIWHVWRKLHKCFTSAIYRKTHEGVNPMQKVMRNMIIDSKKGAIDTSWMSDYPKDHVTKYMLQQNMYDYDVIEALIKLDPTDIELTYMFAQLCFEYAGKRLQGENQQITDHFQHILSNDLHDYYVIDQKRERYFYRLSELMKVNNVIYVEFQYNRDSIQPSELSITPSLSYFVGRPEYLLFCDPQFRTYSTFNPKIVINVQSLISEACRLLNQGYQAPIQAENQLKKLNLAFNFLKFDSENMKILEKFGQSEFMNIIEYYFIMVLKWIMHFDEFQKLEKDLQLKLIQSFWHVWSRMHKCVTTVMYRTSHFGAKPTQKILRNMLMDRDRGTIETSWMSDYPQEYVTRYMLTQNWYDFDIMAGIEKLDPTDIELTFMFAQLCFEYAGKRFQGEILKVTDHFQQILSNDLHQYYTIDQRRPRYIHRLNDIMKVNNLIQEIWN</sequence>
<dbReference type="PANTHER" id="PTHR45680:SF34">
    <property type="entry name" value="NR LBD DOMAIN-CONTAINING PROTEIN-RELATED"/>
    <property type="match status" value="1"/>
</dbReference>
<proteinExistence type="predicted"/>
<dbReference type="WBParaSite" id="Csp11.Scaffold566.g4100.t3">
    <property type="protein sequence ID" value="Csp11.Scaffold566.g4100.t3"/>
    <property type="gene ID" value="Csp11.Scaffold566.g4100"/>
</dbReference>
<accession>A0A1I7TAR3</accession>
<protein>
    <submittedName>
        <fullName evidence="7">NR LBD domain-containing protein</fullName>
    </submittedName>
</protein>
<evidence type="ECO:0000256" key="2">
    <source>
        <dbReference type="ARBA" id="ARBA00023163"/>
    </source>
</evidence>
<keyword evidence="6" id="KW-1185">Reference proteome</keyword>
<dbReference type="InterPro" id="IPR035500">
    <property type="entry name" value="NHR-like_dom_sf"/>
</dbReference>
<keyword evidence="3" id="KW-0675">Receptor</keyword>
<evidence type="ECO:0000256" key="3">
    <source>
        <dbReference type="ARBA" id="ARBA00023170"/>
    </source>
</evidence>
<dbReference type="PANTHER" id="PTHR45680">
    <property type="entry name" value="NUCLEAR HORMONE RECEPTOR FAMILY"/>
    <property type="match status" value="1"/>
</dbReference>
<feature type="domain" description="NR LBD" evidence="5">
    <location>
        <begin position="75"/>
        <end position="330"/>
    </location>
</feature>
<name>A0A1I7TAR3_9PELO</name>
<reference evidence="7" key="1">
    <citation type="submission" date="2016-11" db="UniProtKB">
        <authorList>
            <consortium name="WormBaseParasite"/>
        </authorList>
    </citation>
    <scope>IDENTIFICATION</scope>
</reference>
<dbReference type="SUPFAM" id="SSF48508">
    <property type="entry name" value="Nuclear receptor ligand-binding domain"/>
    <property type="match status" value="2"/>
</dbReference>
<evidence type="ECO:0000256" key="1">
    <source>
        <dbReference type="ARBA" id="ARBA00023015"/>
    </source>
</evidence>
<dbReference type="InterPro" id="IPR051152">
    <property type="entry name" value="C.elegans_Orphan_NR"/>
</dbReference>
<evidence type="ECO:0000256" key="4">
    <source>
        <dbReference type="SAM" id="MobiDB-lite"/>
    </source>
</evidence>
<feature type="domain" description="NR LBD" evidence="5">
    <location>
        <begin position="356"/>
        <end position="585"/>
    </location>
</feature>
<dbReference type="STRING" id="1561998.A0A1I7TAR3"/>
<dbReference type="PROSITE" id="PS51843">
    <property type="entry name" value="NR_LBD"/>
    <property type="match status" value="2"/>
</dbReference>
<evidence type="ECO:0000313" key="6">
    <source>
        <dbReference type="Proteomes" id="UP000095282"/>
    </source>
</evidence>
<dbReference type="AlphaFoldDB" id="A0A1I7TAR3"/>
<dbReference type="Pfam" id="PF00104">
    <property type="entry name" value="Hormone_recep"/>
    <property type="match status" value="2"/>
</dbReference>
<keyword evidence="2" id="KW-0804">Transcription</keyword>
<dbReference type="Proteomes" id="UP000095282">
    <property type="component" value="Unplaced"/>
</dbReference>
<dbReference type="SMART" id="SM00430">
    <property type="entry name" value="HOLI"/>
    <property type="match status" value="2"/>
</dbReference>
<evidence type="ECO:0000313" key="7">
    <source>
        <dbReference type="WBParaSite" id="Csp11.Scaffold566.g4100.t3"/>
    </source>
</evidence>